<dbReference type="InterPro" id="IPR025736">
    <property type="entry name" value="PucR_C-HTH_dom"/>
</dbReference>
<dbReference type="PANTHER" id="PTHR33744">
    <property type="entry name" value="CARBOHYDRATE DIACID REGULATOR"/>
    <property type="match status" value="1"/>
</dbReference>
<dbReference type="Pfam" id="PF01590">
    <property type="entry name" value="GAF"/>
    <property type="match status" value="1"/>
</dbReference>
<proteinExistence type="inferred from homology"/>
<gene>
    <name evidence="4" type="ORF">Vau01_068120</name>
</gene>
<sequence>MAADTREPGASAEAFLEMLVREAPRVEFDRPLLEARAVGASADALAALDRARELALEVRALLDRRRRREAELSALFDTVADLATLRDLDAVLEAIVRRARKLLDTDVTYMTLNDPDRGDTYMRVTDGSVSARFQRLRLPMGAGLGGLAAQLATPFTTSSYLGDPRFRHTEEIDTAVQEEGIVAILGVPMRLGARVVGVLYAANRTARPFERPEIALLTSLAAHAAVAIDNTRLLTETRAALAELGTANTLSREHSLAIERAADAHDRLAGLVLRGVDVRELATTVAELLGGAIIVLDAGGRRLVTVGDISDAVSDAALAEAVAEARVQGRAVRRGDLRVAAVGAGGEPLCALALCVPGELSETDERTLERAAVVTALLLLVRRSVTDTESRVRGELLEDLVVGRGDDPAVVLERARRLGVDLDRPHVVVVFSAEARYRQRASSWAAGQASARGGLAGRHDGDGVLLLPGNDTSGASGSPGSPGSPGDEARRVARELGAVLGSPVTAGGAGPVGPDEVAAAYVEAARCVSALRTLGRTGDGVSAADLGFVGLLLGQDNDITTFLAATIGPVLEYDARRRTALADTLRAYFDTGSSPARAAERLHVHVNTVNQRLDRISQLLGTRWQRPDHALEVQLALKLHALRASLPGT</sequence>
<comment type="similarity">
    <text evidence="1">Belongs to the CdaR family.</text>
</comment>
<protein>
    <submittedName>
        <fullName evidence="4">Cyclic diguanylate phosphodiesterase</fullName>
    </submittedName>
</protein>
<accession>A0A8J3Z8G5</accession>
<dbReference type="InterPro" id="IPR041522">
    <property type="entry name" value="CdaR_GGDEF"/>
</dbReference>
<comment type="caution">
    <text evidence="4">The sequence shown here is derived from an EMBL/GenBank/DDBJ whole genome shotgun (WGS) entry which is preliminary data.</text>
</comment>
<dbReference type="PANTHER" id="PTHR33744:SF1">
    <property type="entry name" value="DNA-BINDING TRANSCRIPTIONAL ACTIVATOR ADER"/>
    <property type="match status" value="1"/>
</dbReference>
<reference evidence="4" key="1">
    <citation type="submission" date="2021-01" db="EMBL/GenBank/DDBJ databases">
        <title>Whole genome shotgun sequence of Virgisporangium aurantiacum NBRC 16421.</title>
        <authorList>
            <person name="Komaki H."/>
            <person name="Tamura T."/>
        </authorList>
    </citation>
    <scope>NUCLEOTIDE SEQUENCE</scope>
    <source>
        <strain evidence="4">NBRC 16421</strain>
    </source>
</reference>
<evidence type="ECO:0000313" key="4">
    <source>
        <dbReference type="EMBL" id="GIJ59296.1"/>
    </source>
</evidence>
<evidence type="ECO:0000256" key="1">
    <source>
        <dbReference type="ARBA" id="ARBA00006754"/>
    </source>
</evidence>
<evidence type="ECO:0000313" key="5">
    <source>
        <dbReference type="Proteomes" id="UP000612585"/>
    </source>
</evidence>
<evidence type="ECO:0000259" key="3">
    <source>
        <dbReference type="SMART" id="SM00065"/>
    </source>
</evidence>
<dbReference type="Proteomes" id="UP000612585">
    <property type="component" value="Unassembled WGS sequence"/>
</dbReference>
<dbReference type="Gene3D" id="1.10.10.2840">
    <property type="entry name" value="PucR C-terminal helix-turn-helix domain"/>
    <property type="match status" value="1"/>
</dbReference>
<dbReference type="InterPro" id="IPR051448">
    <property type="entry name" value="CdaR-like_regulators"/>
</dbReference>
<feature type="domain" description="GAF" evidence="3">
    <location>
        <begin position="87"/>
        <end position="238"/>
    </location>
</feature>
<dbReference type="InterPro" id="IPR003018">
    <property type="entry name" value="GAF"/>
</dbReference>
<dbReference type="InterPro" id="IPR029016">
    <property type="entry name" value="GAF-like_dom_sf"/>
</dbReference>
<feature type="compositionally biased region" description="Low complexity" evidence="2">
    <location>
        <begin position="473"/>
        <end position="486"/>
    </location>
</feature>
<feature type="region of interest" description="Disordered" evidence="2">
    <location>
        <begin position="462"/>
        <end position="489"/>
    </location>
</feature>
<dbReference type="InterPro" id="IPR042070">
    <property type="entry name" value="PucR_C-HTH_sf"/>
</dbReference>
<dbReference type="AlphaFoldDB" id="A0A8J3Z8G5"/>
<dbReference type="Pfam" id="PF13556">
    <property type="entry name" value="HTH_30"/>
    <property type="match status" value="1"/>
</dbReference>
<name>A0A8J3Z8G5_9ACTN</name>
<dbReference type="SMART" id="SM00065">
    <property type="entry name" value="GAF"/>
    <property type="match status" value="1"/>
</dbReference>
<evidence type="ECO:0000256" key="2">
    <source>
        <dbReference type="SAM" id="MobiDB-lite"/>
    </source>
</evidence>
<organism evidence="4 5">
    <name type="scientific">Virgisporangium aurantiacum</name>
    <dbReference type="NCBI Taxonomy" id="175570"/>
    <lineage>
        <taxon>Bacteria</taxon>
        <taxon>Bacillati</taxon>
        <taxon>Actinomycetota</taxon>
        <taxon>Actinomycetes</taxon>
        <taxon>Micromonosporales</taxon>
        <taxon>Micromonosporaceae</taxon>
        <taxon>Virgisporangium</taxon>
    </lineage>
</organism>
<keyword evidence="5" id="KW-1185">Reference proteome</keyword>
<dbReference type="SUPFAM" id="SSF55781">
    <property type="entry name" value="GAF domain-like"/>
    <property type="match status" value="1"/>
</dbReference>
<dbReference type="Gene3D" id="3.30.450.40">
    <property type="match status" value="1"/>
</dbReference>
<dbReference type="EMBL" id="BOPG01000045">
    <property type="protein sequence ID" value="GIJ59296.1"/>
    <property type="molecule type" value="Genomic_DNA"/>
</dbReference>
<dbReference type="Pfam" id="PF17853">
    <property type="entry name" value="GGDEF_2"/>
    <property type="match status" value="1"/>
</dbReference>